<protein>
    <submittedName>
        <fullName evidence="2">Uncharacterized protein</fullName>
    </submittedName>
</protein>
<sequence length="240" mass="25168">MSSKTPNIPLPNPASHSSTMPPSSDALPLTLPDTTQKSQPGMADAAAEADTPTICGLSTPPTSPPIHSLGSSRSKPCAVQAPPAAEGQLQPHAAMPLPPIGPDRRQRYATHDHPILTSTYTSSSSTSSSSSGSVDRAVRALMAELDASIFRNVSSAVSAYFLDINDVGHFVSMPHIGACASPEANHVMRLIEETLTRNAGYLLDPTDRAGLEAFGDALARRVSLGMCIQCAPFKFVRSHG</sequence>
<dbReference type="OrthoDB" id="10627199at2759"/>
<dbReference type="EMBL" id="MCFL01000046">
    <property type="protein sequence ID" value="ORZ32473.1"/>
    <property type="molecule type" value="Genomic_DNA"/>
</dbReference>
<organism evidence="2 3">
    <name type="scientific">Catenaria anguillulae PL171</name>
    <dbReference type="NCBI Taxonomy" id="765915"/>
    <lineage>
        <taxon>Eukaryota</taxon>
        <taxon>Fungi</taxon>
        <taxon>Fungi incertae sedis</taxon>
        <taxon>Blastocladiomycota</taxon>
        <taxon>Blastocladiomycetes</taxon>
        <taxon>Blastocladiales</taxon>
        <taxon>Catenariaceae</taxon>
        <taxon>Catenaria</taxon>
    </lineage>
</organism>
<reference evidence="2 3" key="1">
    <citation type="submission" date="2016-07" db="EMBL/GenBank/DDBJ databases">
        <title>Pervasive Adenine N6-methylation of Active Genes in Fungi.</title>
        <authorList>
            <consortium name="DOE Joint Genome Institute"/>
            <person name="Mondo S.J."/>
            <person name="Dannebaum R.O."/>
            <person name="Kuo R.C."/>
            <person name="Labutti K."/>
            <person name="Haridas S."/>
            <person name="Kuo A."/>
            <person name="Salamov A."/>
            <person name="Ahrendt S.R."/>
            <person name="Lipzen A."/>
            <person name="Sullivan W."/>
            <person name="Andreopoulos W.B."/>
            <person name="Clum A."/>
            <person name="Lindquist E."/>
            <person name="Daum C."/>
            <person name="Ramamoorthy G.K."/>
            <person name="Gryganskyi A."/>
            <person name="Culley D."/>
            <person name="Magnuson J.K."/>
            <person name="James T.Y."/>
            <person name="O'Malley M.A."/>
            <person name="Stajich J.E."/>
            <person name="Spatafora J.W."/>
            <person name="Visel A."/>
            <person name="Grigoriev I.V."/>
        </authorList>
    </citation>
    <scope>NUCLEOTIDE SEQUENCE [LARGE SCALE GENOMIC DNA]</scope>
    <source>
        <strain evidence="2 3">PL171</strain>
    </source>
</reference>
<comment type="caution">
    <text evidence="2">The sequence shown here is derived from an EMBL/GenBank/DDBJ whole genome shotgun (WGS) entry which is preliminary data.</text>
</comment>
<gene>
    <name evidence="2" type="ORF">BCR44DRAFT_1238717</name>
</gene>
<feature type="region of interest" description="Disordered" evidence="1">
    <location>
        <begin position="1"/>
        <end position="107"/>
    </location>
</feature>
<dbReference type="AlphaFoldDB" id="A0A1Y2HFJ2"/>
<name>A0A1Y2HFJ2_9FUNG</name>
<accession>A0A1Y2HFJ2</accession>
<proteinExistence type="predicted"/>
<dbReference type="Proteomes" id="UP000193411">
    <property type="component" value="Unassembled WGS sequence"/>
</dbReference>
<keyword evidence="3" id="KW-1185">Reference proteome</keyword>
<evidence type="ECO:0000313" key="2">
    <source>
        <dbReference type="EMBL" id="ORZ32473.1"/>
    </source>
</evidence>
<evidence type="ECO:0000256" key="1">
    <source>
        <dbReference type="SAM" id="MobiDB-lite"/>
    </source>
</evidence>
<evidence type="ECO:0000313" key="3">
    <source>
        <dbReference type="Proteomes" id="UP000193411"/>
    </source>
</evidence>